<evidence type="ECO:0000256" key="2">
    <source>
        <dbReference type="HAMAP-Rule" id="MF_01074"/>
    </source>
</evidence>
<sequence length="450" mass="48084">MTSRDRVVSDNTATGGCQRDDGNKLPRAVPLGKMVGHSAKRRRVGRHLHFDCFSGVSGDMMLGALVDAGLPWTTLVNGLKGLKLSGYRLRKRTVRRGSLEATKVDVIVGQGFERPLSLPRIRRIVAAGALPPAVKQRSLDVFDRLAEAEGTAHRTAGRKVRFHEVGVIDSLIDVVGSVLGCHLLDVTGATASAVNVGSGTVPTSHGPLPVPGPTVAVLAKGIPVYSEGPRCELATPTGMALLRTLVSDFGSTPTMKIAAVGCGAGDHDPENWPNVLRVFLSEPIAGGNRAMDRVIQIETNLDDLAPQVYEHVMDRLFQAGALDVALTPAIMKRGRPGVILTCLTAPERSEAILDVLFKETPTLGVRAQELSRLVLPRLVVPVKISGGTVRMKVATTADGMEKAAPEYRDCKAIADRTGLSLRSVMEEACRIYHAGRRTGRSTTTEIKPKS</sequence>
<dbReference type="PANTHER" id="PTHR36566:SF1">
    <property type="entry name" value="PYRIDINIUM-3,5-BISTHIOCARBOXYLIC ACID MONONUCLEOTIDE NICKEL INSERTION PROTEIN"/>
    <property type="match status" value="1"/>
</dbReference>
<dbReference type="HAMAP" id="MF_01074">
    <property type="entry name" value="LarC"/>
    <property type="match status" value="1"/>
</dbReference>
<dbReference type="Gene3D" id="3.10.20.300">
    <property type="entry name" value="mk0293 like domain"/>
    <property type="match status" value="1"/>
</dbReference>
<keyword evidence="5" id="KW-1185">Reference proteome</keyword>
<protein>
    <recommendedName>
        <fullName evidence="2">Putative nickel insertion protein</fullName>
    </recommendedName>
</protein>
<dbReference type="KEGG" id="nio:NITINOP_1200"/>
<keyword evidence="1 2" id="KW-0533">Nickel</keyword>
<evidence type="ECO:0000313" key="5">
    <source>
        <dbReference type="Proteomes" id="UP000066284"/>
    </source>
</evidence>
<dbReference type="STRING" id="1715989.NITINOP_1200"/>
<feature type="region of interest" description="Disordered" evidence="3">
    <location>
        <begin position="1"/>
        <end position="26"/>
    </location>
</feature>
<gene>
    <name evidence="4" type="ORF">NITINOP_1200</name>
</gene>
<dbReference type="AlphaFoldDB" id="A0A0S4KQY8"/>
<dbReference type="InterPro" id="IPR002822">
    <property type="entry name" value="Ni_insertion"/>
</dbReference>
<dbReference type="PANTHER" id="PTHR36566">
    <property type="entry name" value="NICKEL INSERTION PROTEIN-RELATED"/>
    <property type="match status" value="1"/>
</dbReference>
<evidence type="ECO:0000256" key="3">
    <source>
        <dbReference type="SAM" id="MobiDB-lite"/>
    </source>
</evidence>
<name>A0A0S4KQY8_9BACT</name>
<dbReference type="NCBIfam" id="TIGR00299">
    <property type="entry name" value="nickel pincer cofactor biosynthesis protein LarC"/>
    <property type="match status" value="1"/>
</dbReference>
<dbReference type="EMBL" id="LN885086">
    <property type="protein sequence ID" value="CUQ66175.1"/>
    <property type="molecule type" value="Genomic_DNA"/>
</dbReference>
<keyword evidence="2" id="KW-0456">Lyase</keyword>
<dbReference type="Proteomes" id="UP000066284">
    <property type="component" value="Chromosome 1"/>
</dbReference>
<evidence type="ECO:0000256" key="1">
    <source>
        <dbReference type="ARBA" id="ARBA00022596"/>
    </source>
</evidence>
<evidence type="ECO:0000313" key="4">
    <source>
        <dbReference type="EMBL" id="CUQ66175.1"/>
    </source>
</evidence>
<dbReference type="Gene3D" id="3.30.70.1380">
    <property type="entry name" value="Transcriptional regulatory protein pf0864 domain like"/>
    <property type="match status" value="1"/>
</dbReference>
<reference evidence="5" key="1">
    <citation type="submission" date="2015-09" db="EMBL/GenBank/DDBJ databases">
        <authorList>
            <person name="Daims H."/>
        </authorList>
    </citation>
    <scope>NUCLEOTIDE SEQUENCE [LARGE SCALE GENOMIC DNA]</scope>
</reference>
<dbReference type="GO" id="GO:0016829">
    <property type="term" value="F:lyase activity"/>
    <property type="evidence" value="ECO:0007669"/>
    <property type="project" value="UniProtKB-UniRule"/>
</dbReference>
<dbReference type="Pfam" id="PF01969">
    <property type="entry name" value="Ni_insertion"/>
    <property type="match status" value="1"/>
</dbReference>
<comment type="similarity">
    <text evidence="2">Belongs to the LarC family.</text>
</comment>
<dbReference type="GO" id="GO:0016151">
    <property type="term" value="F:nickel cation binding"/>
    <property type="evidence" value="ECO:0007669"/>
    <property type="project" value="UniProtKB-UniRule"/>
</dbReference>
<accession>A0A0S4KQY8</accession>
<proteinExistence type="inferred from homology"/>
<organism evidence="4 5">
    <name type="scientific">Candidatus Nitrospira inopinata</name>
    <dbReference type="NCBI Taxonomy" id="1715989"/>
    <lineage>
        <taxon>Bacteria</taxon>
        <taxon>Pseudomonadati</taxon>
        <taxon>Nitrospirota</taxon>
        <taxon>Nitrospiria</taxon>
        <taxon>Nitrospirales</taxon>
        <taxon>Nitrospiraceae</taxon>
        <taxon>Nitrospira</taxon>
    </lineage>
</organism>